<dbReference type="Proteomes" id="UP000737018">
    <property type="component" value="Unassembled WGS sequence"/>
</dbReference>
<evidence type="ECO:0000259" key="1">
    <source>
        <dbReference type="Pfam" id="PF23452"/>
    </source>
</evidence>
<accession>A0A8J4VJF5</accession>
<evidence type="ECO:0000313" key="2">
    <source>
        <dbReference type="EMBL" id="KAF3951644.1"/>
    </source>
</evidence>
<keyword evidence="3" id="KW-1185">Reference proteome</keyword>
<name>A0A8J4VJF5_9ROSI</name>
<reference evidence="2" key="1">
    <citation type="submission" date="2020-03" db="EMBL/GenBank/DDBJ databases">
        <title>Castanea mollissima Vanexum genome sequencing.</title>
        <authorList>
            <person name="Staton M."/>
        </authorList>
    </citation>
    <scope>NUCLEOTIDE SEQUENCE</scope>
    <source>
        <tissue evidence="2">Leaf</tissue>
    </source>
</reference>
<protein>
    <recommendedName>
        <fullName evidence="1">Hydroxyproline O-arabinosyltransferase-like domain-containing protein</fullName>
    </recommendedName>
</protein>
<feature type="domain" description="Hydroxyproline O-arabinosyltransferase-like" evidence="1">
    <location>
        <begin position="34"/>
        <end position="74"/>
    </location>
</feature>
<dbReference type="EMBL" id="JRKL02004849">
    <property type="protein sequence ID" value="KAF3951644.1"/>
    <property type="molecule type" value="Genomic_DNA"/>
</dbReference>
<proteinExistence type="predicted"/>
<gene>
    <name evidence="2" type="ORF">CMV_022728</name>
</gene>
<dbReference type="InterPro" id="IPR056508">
    <property type="entry name" value="HPAT-like"/>
</dbReference>
<dbReference type="AlphaFoldDB" id="A0A8J4VJF5"/>
<organism evidence="2 3">
    <name type="scientific">Castanea mollissima</name>
    <name type="common">Chinese chestnut</name>
    <dbReference type="NCBI Taxonomy" id="60419"/>
    <lineage>
        <taxon>Eukaryota</taxon>
        <taxon>Viridiplantae</taxon>
        <taxon>Streptophyta</taxon>
        <taxon>Embryophyta</taxon>
        <taxon>Tracheophyta</taxon>
        <taxon>Spermatophyta</taxon>
        <taxon>Magnoliopsida</taxon>
        <taxon>eudicotyledons</taxon>
        <taxon>Gunneridae</taxon>
        <taxon>Pentapetalae</taxon>
        <taxon>rosids</taxon>
        <taxon>fabids</taxon>
        <taxon>Fagales</taxon>
        <taxon>Fagaceae</taxon>
        <taxon>Castanea</taxon>
    </lineage>
</organism>
<sequence length="87" mass="10517">MEHILWPTKLHRPLITGQAKEKYKSSVDLVAKISVTTWKGYVVLNRPWAFVRWLEKATIEEETWLESYTLHKWLSNFSYPYLKVWSY</sequence>
<dbReference type="OrthoDB" id="10558340at2759"/>
<comment type="caution">
    <text evidence="2">The sequence shown here is derived from an EMBL/GenBank/DDBJ whole genome shotgun (WGS) entry which is preliminary data.</text>
</comment>
<dbReference type="Pfam" id="PF23452">
    <property type="entry name" value="HPAT"/>
    <property type="match status" value="1"/>
</dbReference>
<evidence type="ECO:0000313" key="3">
    <source>
        <dbReference type="Proteomes" id="UP000737018"/>
    </source>
</evidence>